<organism evidence="1 2">
    <name type="scientific">Photorhabdus akhurstii</name>
    <dbReference type="NCBI Taxonomy" id="171438"/>
    <lineage>
        <taxon>Bacteria</taxon>
        <taxon>Pseudomonadati</taxon>
        <taxon>Pseudomonadota</taxon>
        <taxon>Gammaproteobacteria</taxon>
        <taxon>Enterobacterales</taxon>
        <taxon>Morganellaceae</taxon>
        <taxon>Photorhabdus</taxon>
    </lineage>
</organism>
<name>A0ABX8LY54_9GAMM</name>
<accession>A0ABX8LY54</accession>
<keyword evidence="2" id="KW-1185">Reference proteome</keyword>
<protein>
    <submittedName>
        <fullName evidence="1">Uncharacterized protein</fullName>
    </submittedName>
</protein>
<evidence type="ECO:0000313" key="1">
    <source>
        <dbReference type="EMBL" id="QXF33783.1"/>
    </source>
</evidence>
<reference evidence="1 2" key="1">
    <citation type="submission" date="2017-03" db="EMBL/GenBank/DDBJ databases">
        <title>Genome comparison of Photorhabdus luminescens strain 0813-124 phase variants.</title>
        <authorList>
            <person name="Chien C.-C."/>
            <person name="Chen W.-J."/>
            <person name="Shih M.-C."/>
            <person name="Hsieh F.-C."/>
        </authorList>
    </citation>
    <scope>NUCLEOTIDE SEQUENCE [LARGE SCALE GENOMIC DNA]</scope>
    <source>
        <strain evidence="1 2">0813-124 phase II</strain>
    </source>
</reference>
<evidence type="ECO:0000313" key="2">
    <source>
        <dbReference type="Proteomes" id="UP000693715"/>
    </source>
</evidence>
<dbReference type="EMBL" id="CP020335">
    <property type="protein sequence ID" value="QXF33783.1"/>
    <property type="molecule type" value="Genomic_DNA"/>
</dbReference>
<dbReference type="Proteomes" id="UP000693715">
    <property type="component" value="Chromosome"/>
</dbReference>
<sequence>MLLLYTRGFSRFITATTALIATGWNESCRARFMPLHEASRDYLKNKLYSDAEGVILYYHTAMPIVVQCEWSYGINQDGTILVQLVILLMLEREVPGWKNASYAESREAMRGQFRRILAFWLFQFHVNTSLSY</sequence>
<gene>
    <name evidence="1" type="ORF">B0X70_12000</name>
</gene>
<proteinExistence type="predicted"/>